<dbReference type="AlphaFoldDB" id="A0A151XEE7"/>
<organism evidence="1 2">
    <name type="scientific">Mycetomoellerius zeteki</name>
    <dbReference type="NCBI Taxonomy" id="64791"/>
    <lineage>
        <taxon>Eukaryota</taxon>
        <taxon>Metazoa</taxon>
        <taxon>Ecdysozoa</taxon>
        <taxon>Arthropoda</taxon>
        <taxon>Hexapoda</taxon>
        <taxon>Insecta</taxon>
        <taxon>Pterygota</taxon>
        <taxon>Neoptera</taxon>
        <taxon>Endopterygota</taxon>
        <taxon>Hymenoptera</taxon>
        <taxon>Apocrita</taxon>
        <taxon>Aculeata</taxon>
        <taxon>Formicoidea</taxon>
        <taxon>Formicidae</taxon>
        <taxon>Myrmicinae</taxon>
        <taxon>Mycetomoellerius</taxon>
    </lineage>
</organism>
<name>A0A151XEE7_9HYME</name>
<sequence>MPLMIYSIQESPVPEGPSPRDSVEKLTAGEVNFCFPALFSDYAEWSEVELSTPECSYSRKSGLSEVVGPCLRALCSREARITRKKE</sequence>
<dbReference type="Proteomes" id="UP000075809">
    <property type="component" value="Unassembled WGS sequence"/>
</dbReference>
<accession>A0A151XEE7</accession>
<gene>
    <name evidence="1" type="ORF">ALC60_02381</name>
</gene>
<evidence type="ECO:0000313" key="2">
    <source>
        <dbReference type="Proteomes" id="UP000075809"/>
    </source>
</evidence>
<dbReference type="EMBL" id="KQ982254">
    <property type="protein sequence ID" value="KYQ58733.1"/>
    <property type="molecule type" value="Genomic_DNA"/>
</dbReference>
<keyword evidence="2" id="KW-1185">Reference proteome</keyword>
<evidence type="ECO:0000313" key="1">
    <source>
        <dbReference type="EMBL" id="KYQ58733.1"/>
    </source>
</evidence>
<reference evidence="1 2" key="1">
    <citation type="submission" date="2015-09" db="EMBL/GenBank/DDBJ databases">
        <title>Trachymyrmex zeteki WGS genome.</title>
        <authorList>
            <person name="Nygaard S."/>
            <person name="Hu H."/>
            <person name="Boomsma J."/>
            <person name="Zhang G."/>
        </authorList>
    </citation>
    <scope>NUCLEOTIDE SEQUENCE [LARGE SCALE GENOMIC DNA]</scope>
    <source>
        <strain evidence="1">Tzet28-1</strain>
        <tissue evidence="1">Whole body</tissue>
    </source>
</reference>
<protein>
    <submittedName>
        <fullName evidence="1">Uncharacterized protein</fullName>
    </submittedName>
</protein>
<proteinExistence type="predicted"/>